<evidence type="ECO:0000313" key="3">
    <source>
        <dbReference type="EMBL" id="MBK1713789.1"/>
    </source>
</evidence>
<reference evidence="3" key="2">
    <citation type="journal article" date="2020" name="Microorganisms">
        <title>Osmotic Adaptation and Compatible Solute Biosynthesis of Phototrophic Bacteria as Revealed from Genome Analyses.</title>
        <authorList>
            <person name="Imhoff J.F."/>
            <person name="Rahn T."/>
            <person name="Kunzel S."/>
            <person name="Keller A."/>
            <person name="Neulinger S.C."/>
        </authorList>
    </citation>
    <scope>NUCLEOTIDE SEQUENCE</scope>
    <source>
        <strain evidence="3">IM 151</strain>
    </source>
</reference>
<evidence type="ECO:0000256" key="2">
    <source>
        <dbReference type="SAM" id="SignalP"/>
    </source>
</evidence>
<evidence type="ECO:0008006" key="5">
    <source>
        <dbReference type="Google" id="ProtNLM"/>
    </source>
</evidence>
<feature type="chain" id="PRO_5045873839" description="Beta-lactamase family protein" evidence="2">
    <location>
        <begin position="21"/>
        <end position="408"/>
    </location>
</feature>
<proteinExistence type="predicted"/>
<dbReference type="PROSITE" id="PS00430">
    <property type="entry name" value="TONB_DEPENDENT_REC_1"/>
    <property type="match status" value="1"/>
</dbReference>
<comment type="caution">
    <text evidence="3">The sequence shown here is derived from an EMBL/GenBank/DDBJ whole genome shotgun (WGS) entry which is preliminary data.</text>
</comment>
<sequence>MSPIKTPLHLVSLACLLALAACGGGSGSDDTAAATADETAAADVADSDLAKSSALLDTQADDASWLDAEGTSTTSTTATDASVDTLTVTAAATRKKTTPTPTPTPATPTPVTAVPSDAQRIAAASATALSTSNACAQVRPFYWEVGSAGGKLGSGSVANSGSAAVKPSAPITIASASKWLYGAYVAQSRAGVLSSSDRKYLAMGAGYVSLSTCSGTTSVDNCLKTGSNGVYSSGYDGVFKYDGGHMEKHANLMGLGALSTKALATEVKAKLGTDIALSYSQPLLAGGAVISSDAFTLFLRKVLAGKLQIGSLLGSGAVCTNPLTCSTAAFAPLPASESWHYSVGHWVEDDPKVGDGAFSSPGAFGFYPWIDSSKTYYGVVARVATNGALGSVNCGRLIRSAWASGVAK</sequence>
<evidence type="ECO:0000313" key="4">
    <source>
        <dbReference type="Proteomes" id="UP001041814"/>
    </source>
</evidence>
<feature type="region of interest" description="Disordered" evidence="1">
    <location>
        <begin position="91"/>
        <end position="111"/>
    </location>
</feature>
<reference evidence="3" key="1">
    <citation type="submission" date="2017-08" db="EMBL/GenBank/DDBJ databases">
        <authorList>
            <person name="Imhoff J.F."/>
            <person name="Rahn T."/>
            <person name="Kuenzel S."/>
            <person name="Neulinger S.C."/>
        </authorList>
    </citation>
    <scope>NUCLEOTIDE SEQUENCE</scope>
    <source>
        <strain evidence="3">IM 151</strain>
    </source>
</reference>
<name>A0ABS1DVV0_RUBGE</name>
<dbReference type="Gene3D" id="3.40.710.10">
    <property type="entry name" value="DD-peptidase/beta-lactamase superfamily"/>
    <property type="match status" value="1"/>
</dbReference>
<protein>
    <recommendedName>
        <fullName evidence="5">Beta-lactamase family protein</fullName>
    </recommendedName>
</protein>
<dbReference type="RefSeq" id="WP_200378981.1">
    <property type="nucleotide sequence ID" value="NZ_NRRU01000047.1"/>
</dbReference>
<feature type="signal peptide" evidence="2">
    <location>
        <begin position="1"/>
        <end position="20"/>
    </location>
</feature>
<gene>
    <name evidence="3" type="ORF">CKO43_13490</name>
</gene>
<organism evidence="3 4">
    <name type="scientific">Rubrivivax gelatinosus</name>
    <name type="common">Rhodocyclus gelatinosus</name>
    <name type="synonym">Rhodopseudomonas gelatinosa</name>
    <dbReference type="NCBI Taxonomy" id="28068"/>
    <lineage>
        <taxon>Bacteria</taxon>
        <taxon>Pseudomonadati</taxon>
        <taxon>Pseudomonadota</taxon>
        <taxon>Betaproteobacteria</taxon>
        <taxon>Burkholderiales</taxon>
        <taxon>Sphaerotilaceae</taxon>
        <taxon>Rubrivivax</taxon>
    </lineage>
</organism>
<dbReference type="Proteomes" id="UP001041814">
    <property type="component" value="Unassembled WGS sequence"/>
</dbReference>
<keyword evidence="2" id="KW-0732">Signal</keyword>
<dbReference type="EMBL" id="NRRU01000047">
    <property type="protein sequence ID" value="MBK1713789.1"/>
    <property type="molecule type" value="Genomic_DNA"/>
</dbReference>
<dbReference type="PROSITE" id="PS51257">
    <property type="entry name" value="PROKAR_LIPOPROTEIN"/>
    <property type="match status" value="1"/>
</dbReference>
<keyword evidence="4" id="KW-1185">Reference proteome</keyword>
<accession>A0ABS1DVV0</accession>
<dbReference type="InterPro" id="IPR010916">
    <property type="entry name" value="TonB_box_CS"/>
</dbReference>
<evidence type="ECO:0000256" key="1">
    <source>
        <dbReference type="SAM" id="MobiDB-lite"/>
    </source>
</evidence>
<dbReference type="InterPro" id="IPR012338">
    <property type="entry name" value="Beta-lactam/transpept-like"/>
</dbReference>